<feature type="chain" id="PRO_5031259368" evidence="3">
    <location>
        <begin position="21"/>
        <end position="433"/>
    </location>
</feature>
<keyword evidence="5" id="KW-1185">Reference proteome</keyword>
<dbReference type="RefSeq" id="WP_215628036.1">
    <property type="nucleotide sequence ID" value="NZ_CP067089.2"/>
</dbReference>
<dbReference type="PANTHER" id="PTHR43649:SF30">
    <property type="entry name" value="ABC TRANSPORTER SUBSTRATE-BINDING PROTEIN"/>
    <property type="match status" value="1"/>
</dbReference>
<proteinExistence type="inferred from homology"/>
<dbReference type="Pfam" id="PF13416">
    <property type="entry name" value="SBP_bac_8"/>
    <property type="match status" value="1"/>
</dbReference>
<dbReference type="Gene3D" id="3.40.190.10">
    <property type="entry name" value="Periplasmic binding protein-like II"/>
    <property type="match status" value="1"/>
</dbReference>
<dbReference type="EMBL" id="CP067089">
    <property type="protein sequence ID" value="QQO10731.1"/>
    <property type="molecule type" value="Genomic_DNA"/>
</dbReference>
<protein>
    <submittedName>
        <fullName evidence="4">Sugar ABC transporter substrate-binding protein</fullName>
    </submittedName>
</protein>
<dbReference type="KEGG" id="bhc:JFL75_07400"/>
<evidence type="ECO:0000256" key="1">
    <source>
        <dbReference type="ARBA" id="ARBA00004418"/>
    </source>
</evidence>
<dbReference type="GO" id="GO:0042597">
    <property type="term" value="C:periplasmic space"/>
    <property type="evidence" value="ECO:0007669"/>
    <property type="project" value="UniProtKB-SubCell"/>
</dbReference>
<evidence type="ECO:0000256" key="2">
    <source>
        <dbReference type="ARBA" id="ARBA00008520"/>
    </source>
</evidence>
<dbReference type="CDD" id="cd13585">
    <property type="entry name" value="PBP2_TMBP_like"/>
    <property type="match status" value="1"/>
</dbReference>
<feature type="signal peptide" evidence="3">
    <location>
        <begin position="1"/>
        <end position="20"/>
    </location>
</feature>
<dbReference type="PANTHER" id="PTHR43649">
    <property type="entry name" value="ARABINOSE-BINDING PROTEIN-RELATED"/>
    <property type="match status" value="1"/>
</dbReference>
<comment type="similarity">
    <text evidence="2">Belongs to the bacterial solute-binding protein 1 family.</text>
</comment>
<name>A0A7T8BBT9_9SPIR</name>
<evidence type="ECO:0000256" key="3">
    <source>
        <dbReference type="SAM" id="SignalP"/>
    </source>
</evidence>
<gene>
    <name evidence="4" type="ORF">JFL75_07400</name>
</gene>
<dbReference type="Proteomes" id="UP000595917">
    <property type="component" value="Chromosome"/>
</dbReference>
<reference evidence="4" key="1">
    <citation type="submission" date="2021-01" db="EMBL/GenBank/DDBJ databases">
        <title>Description of Breznakiella homolactica.</title>
        <authorList>
            <person name="Song Y."/>
            <person name="Brune A."/>
        </authorList>
    </citation>
    <scope>NUCLEOTIDE SEQUENCE</scope>
    <source>
        <strain evidence="4">RmG30</strain>
    </source>
</reference>
<accession>A0A7T8BBT9</accession>
<comment type="subcellular location">
    <subcellularLocation>
        <location evidence="1">Periplasm</location>
    </subcellularLocation>
</comment>
<keyword evidence="3" id="KW-0732">Signal</keyword>
<evidence type="ECO:0000313" key="4">
    <source>
        <dbReference type="EMBL" id="QQO10731.1"/>
    </source>
</evidence>
<organism evidence="4 5">
    <name type="scientific">Breznakiella homolactica</name>
    <dbReference type="NCBI Taxonomy" id="2798577"/>
    <lineage>
        <taxon>Bacteria</taxon>
        <taxon>Pseudomonadati</taxon>
        <taxon>Spirochaetota</taxon>
        <taxon>Spirochaetia</taxon>
        <taxon>Spirochaetales</taxon>
        <taxon>Breznakiellaceae</taxon>
        <taxon>Breznakiella</taxon>
    </lineage>
</organism>
<dbReference type="InterPro" id="IPR050490">
    <property type="entry name" value="Bact_solute-bd_prot1"/>
</dbReference>
<evidence type="ECO:0000313" key="5">
    <source>
        <dbReference type="Proteomes" id="UP000595917"/>
    </source>
</evidence>
<dbReference type="AlphaFoldDB" id="A0A7T8BBT9"/>
<dbReference type="InterPro" id="IPR006059">
    <property type="entry name" value="SBP"/>
</dbReference>
<sequence length="433" mass="47593">MKRICLVLLMALVIGSLVFAGGGGEKGGSAGGDGKVTVTVLTTVTTQNPEGPLAEKYIAEFQAANPNVTIEVLGVPMNQALTRITTLAAADSLPDLFVNTENLRGKLYDMGITDDFGPYLSAAEKNNILDAIRESCTIDGKLVIYPWYTAPNAVLYRSDWLAAKGLSEPQNWDDFLKIAQAFTEDTDKDGKIDRWGFGMVGTNDDSGQWRFVQVLRGFGARDLYFENGQWKTEIGSPASVNAFRYFTELKTKYNVVPPGSLENSFNENVSLFAGEQIGLIISGPHTTGKVFDMNPSLRGKLGSVIVPMGVTRYTPLSVLGFSMNPSSKVKKEAVEFVKFLTTKDRMVEWVETTGRMPCFKDASDADYMKTPLFKGFNESVATQEMVPDAPFYPEIRTVLGRTYQKIMLNPGIDIQKEVTDAGRQIQTIINQNS</sequence>
<dbReference type="SUPFAM" id="SSF53850">
    <property type="entry name" value="Periplasmic binding protein-like II"/>
    <property type="match status" value="1"/>
</dbReference>